<evidence type="ECO:0000313" key="9">
    <source>
        <dbReference type="Proteomes" id="UP000791440"/>
    </source>
</evidence>
<reference evidence="8" key="2">
    <citation type="submission" date="2020-12" db="EMBL/GenBank/DDBJ databases">
        <authorList>
            <person name="Kanost M."/>
        </authorList>
    </citation>
    <scope>NUCLEOTIDE SEQUENCE</scope>
</reference>
<dbReference type="GO" id="GO:0003985">
    <property type="term" value="F:acetyl-CoA C-acetyltransferase activity"/>
    <property type="evidence" value="ECO:0007669"/>
    <property type="project" value="TreeGrafter"/>
</dbReference>
<accession>A0A921ZQ17</accession>
<dbReference type="InterPro" id="IPR002155">
    <property type="entry name" value="Thiolase"/>
</dbReference>
<dbReference type="CDD" id="cd00751">
    <property type="entry name" value="thiolase"/>
    <property type="match status" value="1"/>
</dbReference>
<gene>
    <name evidence="8" type="ORF">O3G_MSEX012747</name>
</gene>
<dbReference type="InterPro" id="IPR020616">
    <property type="entry name" value="Thiolase_N"/>
</dbReference>
<dbReference type="Proteomes" id="UP000791440">
    <property type="component" value="Unassembled WGS sequence"/>
</dbReference>
<comment type="similarity">
    <text evidence="2 5">Belongs to the thiolase-like superfamily. Thiolase family.</text>
</comment>
<evidence type="ECO:0000313" key="8">
    <source>
        <dbReference type="EMBL" id="KAG6461620.1"/>
    </source>
</evidence>
<dbReference type="GO" id="GO:0005739">
    <property type="term" value="C:mitochondrion"/>
    <property type="evidence" value="ECO:0007669"/>
    <property type="project" value="TreeGrafter"/>
</dbReference>
<dbReference type="Pfam" id="PF02803">
    <property type="entry name" value="Thiolase_C"/>
    <property type="match status" value="1"/>
</dbReference>
<evidence type="ECO:0000259" key="7">
    <source>
        <dbReference type="Pfam" id="PF02803"/>
    </source>
</evidence>
<comment type="pathway">
    <text evidence="1">Lipid metabolism.</text>
</comment>
<dbReference type="PIRSF" id="PIRSF000429">
    <property type="entry name" value="Ac-CoA_Ac_transf"/>
    <property type="match status" value="1"/>
</dbReference>
<feature type="domain" description="Thiolase C-terminal" evidence="7">
    <location>
        <begin position="242"/>
        <end position="349"/>
    </location>
</feature>
<keyword evidence="4 5" id="KW-0012">Acyltransferase</keyword>
<evidence type="ECO:0000256" key="5">
    <source>
        <dbReference type="RuleBase" id="RU003557"/>
    </source>
</evidence>
<comment type="caution">
    <text evidence="8">The sequence shown here is derived from an EMBL/GenBank/DDBJ whole genome shotgun (WGS) entry which is preliminary data.</text>
</comment>
<feature type="domain" description="Thiolase N-terminal" evidence="6">
    <location>
        <begin position="163"/>
        <end position="235"/>
    </location>
</feature>
<dbReference type="EMBL" id="JH668762">
    <property type="protein sequence ID" value="KAG6461620.1"/>
    <property type="molecule type" value="Genomic_DNA"/>
</dbReference>
<keyword evidence="3 5" id="KW-0808">Transferase</keyword>
<evidence type="ECO:0000259" key="6">
    <source>
        <dbReference type="Pfam" id="PF00108"/>
    </source>
</evidence>
<evidence type="ECO:0000256" key="4">
    <source>
        <dbReference type="ARBA" id="ARBA00023315"/>
    </source>
</evidence>
<name>A0A921ZQ17_MANSE</name>
<dbReference type="InterPro" id="IPR020617">
    <property type="entry name" value="Thiolase_C"/>
</dbReference>
<evidence type="ECO:0000256" key="2">
    <source>
        <dbReference type="ARBA" id="ARBA00010982"/>
    </source>
</evidence>
<dbReference type="AlphaFoldDB" id="A0A921ZQ17"/>
<dbReference type="Pfam" id="PF00108">
    <property type="entry name" value="Thiolase_N"/>
    <property type="match status" value="2"/>
</dbReference>
<proteinExistence type="inferred from homology"/>
<sequence length="359" mass="37781">MSPGGLATRHAALAAGVPREKPVVSTNLLSGSAINSTIMSTQEILIGSAQVSLAGGMEVLSGVPFLVRGLRSGVPLGANILLDDMNISGIFDTYCRATIIETSDKLAKKYGITRQEMDEFALRSQRHWKAVHIMSLYEPNVSGTYGISDPAVNTGGNLLSFVAHDNGVFDAELVPVMGKFKGKDVLLSRDEFPRPDTTLEQLAKLPPIVAGSLLTAGNNCGINDGAGAIILASEDAVRQHKLKPLSRVAAWSRVGVDPTIMGIGLAVAAQKLLDAACLRIDDIDLVEIHETNAAVAVASVKYLGIEEKQLNLSGGAIAIGHPSGARKHLRRGLASICVAGGQGIAILLENADWEDNNPK</sequence>
<dbReference type="GO" id="GO:0006635">
    <property type="term" value="P:fatty acid beta-oxidation"/>
    <property type="evidence" value="ECO:0007669"/>
    <property type="project" value="TreeGrafter"/>
</dbReference>
<protein>
    <submittedName>
        <fullName evidence="8">Uncharacterized protein</fullName>
    </submittedName>
</protein>
<keyword evidence="9" id="KW-1185">Reference proteome</keyword>
<dbReference type="PANTHER" id="PTHR18919:SF107">
    <property type="entry name" value="ACETYL-COA ACETYLTRANSFERASE, CYTOSOLIC"/>
    <property type="match status" value="1"/>
</dbReference>
<organism evidence="8 9">
    <name type="scientific">Manduca sexta</name>
    <name type="common">Tobacco hawkmoth</name>
    <name type="synonym">Tobacco hornworm</name>
    <dbReference type="NCBI Taxonomy" id="7130"/>
    <lineage>
        <taxon>Eukaryota</taxon>
        <taxon>Metazoa</taxon>
        <taxon>Ecdysozoa</taxon>
        <taxon>Arthropoda</taxon>
        <taxon>Hexapoda</taxon>
        <taxon>Insecta</taxon>
        <taxon>Pterygota</taxon>
        <taxon>Neoptera</taxon>
        <taxon>Endopterygota</taxon>
        <taxon>Lepidoptera</taxon>
        <taxon>Glossata</taxon>
        <taxon>Ditrysia</taxon>
        <taxon>Bombycoidea</taxon>
        <taxon>Sphingidae</taxon>
        <taxon>Sphinginae</taxon>
        <taxon>Sphingini</taxon>
        <taxon>Manduca</taxon>
    </lineage>
</organism>
<evidence type="ECO:0000256" key="3">
    <source>
        <dbReference type="ARBA" id="ARBA00022679"/>
    </source>
</evidence>
<dbReference type="InterPro" id="IPR020610">
    <property type="entry name" value="Thiolase_AS"/>
</dbReference>
<reference evidence="8" key="1">
    <citation type="journal article" date="2016" name="Insect Biochem. Mol. Biol.">
        <title>Multifaceted biological insights from a draft genome sequence of the tobacco hornworm moth, Manduca sexta.</title>
        <authorList>
            <person name="Kanost M.R."/>
            <person name="Arrese E.L."/>
            <person name="Cao X."/>
            <person name="Chen Y.R."/>
            <person name="Chellapilla S."/>
            <person name="Goldsmith M.R."/>
            <person name="Grosse-Wilde E."/>
            <person name="Heckel D.G."/>
            <person name="Herndon N."/>
            <person name="Jiang H."/>
            <person name="Papanicolaou A."/>
            <person name="Qu J."/>
            <person name="Soulages J.L."/>
            <person name="Vogel H."/>
            <person name="Walters J."/>
            <person name="Waterhouse R.M."/>
            <person name="Ahn S.J."/>
            <person name="Almeida F.C."/>
            <person name="An C."/>
            <person name="Aqrawi P."/>
            <person name="Bretschneider A."/>
            <person name="Bryant W.B."/>
            <person name="Bucks S."/>
            <person name="Chao H."/>
            <person name="Chevignon G."/>
            <person name="Christen J.M."/>
            <person name="Clarke D.F."/>
            <person name="Dittmer N.T."/>
            <person name="Ferguson L.C.F."/>
            <person name="Garavelou S."/>
            <person name="Gordon K.H.J."/>
            <person name="Gunaratna R.T."/>
            <person name="Han Y."/>
            <person name="Hauser F."/>
            <person name="He Y."/>
            <person name="Heidel-Fischer H."/>
            <person name="Hirsh A."/>
            <person name="Hu Y."/>
            <person name="Jiang H."/>
            <person name="Kalra D."/>
            <person name="Klinner C."/>
            <person name="Konig C."/>
            <person name="Kovar C."/>
            <person name="Kroll A.R."/>
            <person name="Kuwar S.S."/>
            <person name="Lee S.L."/>
            <person name="Lehman R."/>
            <person name="Li K."/>
            <person name="Li Z."/>
            <person name="Liang H."/>
            <person name="Lovelace S."/>
            <person name="Lu Z."/>
            <person name="Mansfield J.H."/>
            <person name="McCulloch K.J."/>
            <person name="Mathew T."/>
            <person name="Morton B."/>
            <person name="Muzny D.M."/>
            <person name="Neunemann D."/>
            <person name="Ongeri F."/>
            <person name="Pauchet Y."/>
            <person name="Pu L.L."/>
            <person name="Pyrousis I."/>
            <person name="Rao X.J."/>
            <person name="Redding A."/>
            <person name="Roesel C."/>
            <person name="Sanchez-Gracia A."/>
            <person name="Schaack S."/>
            <person name="Shukla A."/>
            <person name="Tetreau G."/>
            <person name="Wang Y."/>
            <person name="Xiong G.H."/>
            <person name="Traut W."/>
            <person name="Walsh T.K."/>
            <person name="Worley K.C."/>
            <person name="Wu D."/>
            <person name="Wu W."/>
            <person name="Wu Y.Q."/>
            <person name="Zhang X."/>
            <person name="Zou Z."/>
            <person name="Zucker H."/>
            <person name="Briscoe A.D."/>
            <person name="Burmester T."/>
            <person name="Clem R.J."/>
            <person name="Feyereisen R."/>
            <person name="Grimmelikhuijzen C.J.P."/>
            <person name="Hamodrakas S.J."/>
            <person name="Hansson B.S."/>
            <person name="Huguet E."/>
            <person name="Jermiin L.S."/>
            <person name="Lan Q."/>
            <person name="Lehman H.K."/>
            <person name="Lorenzen M."/>
            <person name="Merzendorfer H."/>
            <person name="Michalopoulos I."/>
            <person name="Morton D.B."/>
            <person name="Muthukrishnan S."/>
            <person name="Oakeshott J.G."/>
            <person name="Palmer W."/>
            <person name="Park Y."/>
            <person name="Passarelli A.L."/>
            <person name="Rozas J."/>
            <person name="Schwartz L.M."/>
            <person name="Smith W."/>
            <person name="Southgate A."/>
            <person name="Vilcinskas A."/>
            <person name="Vogt R."/>
            <person name="Wang P."/>
            <person name="Werren J."/>
            <person name="Yu X.Q."/>
            <person name="Zhou J.J."/>
            <person name="Brown S.J."/>
            <person name="Scherer S.E."/>
            <person name="Richards S."/>
            <person name="Blissard G.W."/>
        </authorList>
    </citation>
    <scope>NUCLEOTIDE SEQUENCE</scope>
</reference>
<evidence type="ECO:0000256" key="1">
    <source>
        <dbReference type="ARBA" id="ARBA00005189"/>
    </source>
</evidence>
<dbReference type="PROSITE" id="PS00099">
    <property type="entry name" value="THIOLASE_3"/>
    <property type="match status" value="1"/>
</dbReference>
<dbReference type="PANTHER" id="PTHR18919">
    <property type="entry name" value="ACETYL-COA C-ACYLTRANSFERASE"/>
    <property type="match status" value="1"/>
</dbReference>
<feature type="domain" description="Thiolase N-terminal" evidence="6">
    <location>
        <begin position="7"/>
        <end position="130"/>
    </location>
</feature>